<organism evidence="2">
    <name type="scientific">Ixodes ricinus</name>
    <name type="common">Common tick</name>
    <name type="synonym">Acarus ricinus</name>
    <dbReference type="NCBI Taxonomy" id="34613"/>
    <lineage>
        <taxon>Eukaryota</taxon>
        <taxon>Metazoa</taxon>
        <taxon>Ecdysozoa</taxon>
        <taxon>Arthropoda</taxon>
        <taxon>Chelicerata</taxon>
        <taxon>Arachnida</taxon>
        <taxon>Acari</taxon>
        <taxon>Parasitiformes</taxon>
        <taxon>Ixodida</taxon>
        <taxon>Ixodoidea</taxon>
        <taxon>Ixodidae</taxon>
        <taxon>Ixodinae</taxon>
        <taxon>Ixodes</taxon>
    </lineage>
</organism>
<feature type="chain" id="PRO_5025492638" evidence="1">
    <location>
        <begin position="19"/>
        <end position="197"/>
    </location>
</feature>
<feature type="signal peptide" evidence="1">
    <location>
        <begin position="1"/>
        <end position="18"/>
    </location>
</feature>
<accession>A0A6B0V117</accession>
<reference evidence="2" key="1">
    <citation type="submission" date="2019-12" db="EMBL/GenBank/DDBJ databases">
        <title>An insight into the sialome of adult female Ixodes ricinus ticks feeding for 6 days.</title>
        <authorList>
            <person name="Perner J."/>
            <person name="Ribeiro J.M.C."/>
        </authorList>
    </citation>
    <scope>NUCLEOTIDE SEQUENCE</scope>
    <source>
        <strain evidence="2">Semi-engorged</strain>
        <tissue evidence="2">Salivary glands</tissue>
    </source>
</reference>
<evidence type="ECO:0000256" key="1">
    <source>
        <dbReference type="SAM" id="SignalP"/>
    </source>
</evidence>
<name>A0A6B0V117_IXORI</name>
<evidence type="ECO:0000313" key="2">
    <source>
        <dbReference type="EMBL" id="MXU95847.1"/>
    </source>
</evidence>
<keyword evidence="1" id="KW-0732">Signal</keyword>
<protein>
    <submittedName>
        <fullName evidence="2">Putative secreted protein</fullName>
    </submittedName>
</protein>
<dbReference type="AlphaFoldDB" id="A0A6B0V117"/>
<proteinExistence type="predicted"/>
<sequence length="197" mass="21346">MNRHSILITTHFLLSALASDSGGLHLDRFAGLLLLSHLRQRSCGGLLLGLLCPLLFLGCPDGLLPLCLAHFGLHVPPRHDVVEAGAHDGPLELGRALSAPLGRLLLPALLVLAAIQHRPRHLAWVALHHVRCLTLGIQEVEGLPVCLDHPLPMAGINFVATERTQSDPGKKAHIFILTKYALTTNDDSVKYCNFIGF</sequence>
<dbReference type="EMBL" id="GIFC01013764">
    <property type="protein sequence ID" value="MXU95847.1"/>
    <property type="molecule type" value="Transcribed_RNA"/>
</dbReference>